<organism evidence="2 3">
    <name type="scientific">Ganoderma sinense ZZ0214-1</name>
    <dbReference type="NCBI Taxonomy" id="1077348"/>
    <lineage>
        <taxon>Eukaryota</taxon>
        <taxon>Fungi</taxon>
        <taxon>Dikarya</taxon>
        <taxon>Basidiomycota</taxon>
        <taxon>Agaricomycotina</taxon>
        <taxon>Agaricomycetes</taxon>
        <taxon>Polyporales</taxon>
        <taxon>Polyporaceae</taxon>
        <taxon>Ganoderma</taxon>
    </lineage>
</organism>
<comment type="caution">
    <text evidence="2">The sequence shown here is derived from an EMBL/GenBank/DDBJ whole genome shotgun (WGS) entry which is preliminary data.</text>
</comment>
<dbReference type="InterPro" id="IPR045340">
    <property type="entry name" value="DUF6533"/>
</dbReference>
<keyword evidence="3" id="KW-1185">Reference proteome</keyword>
<reference evidence="2 3" key="1">
    <citation type="journal article" date="2015" name="Sci. Rep.">
        <title>Chromosome-level genome map provides insights into diverse defense mechanisms in the medicinal fungus Ganoderma sinense.</title>
        <authorList>
            <person name="Zhu Y."/>
            <person name="Xu J."/>
            <person name="Sun C."/>
            <person name="Zhou S."/>
            <person name="Xu H."/>
            <person name="Nelson D.R."/>
            <person name="Qian J."/>
            <person name="Song J."/>
            <person name="Luo H."/>
            <person name="Xiang L."/>
            <person name="Li Y."/>
            <person name="Xu Z."/>
            <person name="Ji A."/>
            <person name="Wang L."/>
            <person name="Lu S."/>
            <person name="Hayward A."/>
            <person name="Sun W."/>
            <person name="Li X."/>
            <person name="Schwartz D.C."/>
            <person name="Wang Y."/>
            <person name="Chen S."/>
        </authorList>
    </citation>
    <scope>NUCLEOTIDE SEQUENCE [LARGE SCALE GENOMIC DNA]</scope>
    <source>
        <strain evidence="2 3">ZZ0214-1</strain>
    </source>
</reference>
<accession>A0A2G8S4C6</accession>
<dbReference type="OrthoDB" id="3350812at2759"/>
<dbReference type="Pfam" id="PF20151">
    <property type="entry name" value="DUF6533"/>
    <property type="match status" value="1"/>
</dbReference>
<protein>
    <recommendedName>
        <fullName evidence="1">DUF6533 domain-containing protein</fullName>
    </recommendedName>
</protein>
<dbReference type="EMBL" id="AYKW01000023">
    <property type="protein sequence ID" value="PIL28584.1"/>
    <property type="molecule type" value="Genomic_DNA"/>
</dbReference>
<dbReference type="AlphaFoldDB" id="A0A2G8S4C6"/>
<sequence>MSTLASTTIGSVGFNNIISEVSMIRVTQNTKVASIVLALLELFATLPDEATFVWTSNWTPMKVLFLVNKYSVLLDTTLTIISCYGFGTVFSEC</sequence>
<evidence type="ECO:0000313" key="3">
    <source>
        <dbReference type="Proteomes" id="UP000230002"/>
    </source>
</evidence>
<evidence type="ECO:0000259" key="1">
    <source>
        <dbReference type="Pfam" id="PF20151"/>
    </source>
</evidence>
<gene>
    <name evidence="2" type="ORF">GSI_08625</name>
</gene>
<dbReference type="Proteomes" id="UP000230002">
    <property type="component" value="Unassembled WGS sequence"/>
</dbReference>
<name>A0A2G8S4C6_9APHY</name>
<feature type="domain" description="DUF6533" evidence="1">
    <location>
        <begin position="32"/>
        <end position="74"/>
    </location>
</feature>
<evidence type="ECO:0000313" key="2">
    <source>
        <dbReference type="EMBL" id="PIL28584.1"/>
    </source>
</evidence>
<proteinExistence type="predicted"/>